<dbReference type="Proteomes" id="UP001262754">
    <property type="component" value="Unassembled WGS sequence"/>
</dbReference>
<dbReference type="EMBL" id="JAVDRL010000003">
    <property type="protein sequence ID" value="MDR6530275.1"/>
    <property type="molecule type" value="Genomic_DNA"/>
</dbReference>
<organism evidence="2 3">
    <name type="scientific">Caulobacter rhizosphaerae</name>
    <dbReference type="NCBI Taxonomy" id="2010972"/>
    <lineage>
        <taxon>Bacteria</taxon>
        <taxon>Pseudomonadati</taxon>
        <taxon>Pseudomonadota</taxon>
        <taxon>Alphaproteobacteria</taxon>
        <taxon>Caulobacterales</taxon>
        <taxon>Caulobacteraceae</taxon>
        <taxon>Caulobacter</taxon>
    </lineage>
</organism>
<reference evidence="2 3" key="1">
    <citation type="submission" date="2023-07" db="EMBL/GenBank/DDBJ databases">
        <title>Sorghum-associated microbial communities from plants grown in Nebraska, USA.</title>
        <authorList>
            <person name="Schachtman D."/>
        </authorList>
    </citation>
    <scope>NUCLEOTIDE SEQUENCE [LARGE SCALE GENOMIC DNA]</scope>
    <source>
        <strain evidence="2 3">DS2154</strain>
    </source>
</reference>
<evidence type="ECO:0000313" key="3">
    <source>
        <dbReference type="Proteomes" id="UP001262754"/>
    </source>
</evidence>
<feature type="region of interest" description="Disordered" evidence="1">
    <location>
        <begin position="33"/>
        <end position="64"/>
    </location>
</feature>
<feature type="compositionally biased region" description="Low complexity" evidence="1">
    <location>
        <begin position="47"/>
        <end position="64"/>
    </location>
</feature>
<sequence>MSEFDDEFLLRPGRVGFDRSARPVRFLGQVRRAVQAASDPGPGPRTGGRARSGGRLARGAGKARAGAEAGRRVVVKSRIVRQSGSRYRAAPLARHIAYLQREGVTRDDTAARMFDANGEDADVAAFAERCEGDRHHFRFIVSPQDAVELADLRAYCRDLMGRAEQDLGTRLDWVAIDHWNTDNPHLHVLVRGRADDGKDLVIAGDYIAQGLRQRAQDLATLELGPRTQHEIDRAHDADVTAERWTRLDRALVAAADSGDGVVDLRRRNDHGRDETRLLGRAAHLEKLGLAEAAGPGRWRIAQDLEPRLRDLAMRGDIIKAYHQAMARGGRHSTPERLVIHRQDAAVPVTGRLVERGLQDELVGSAYVLVDGLDGRQHHLTFPDLAAATDAPVGAIVELRAYTDRNGVARQALAVRSDLGLEAQVEARGATWLDRQILKRAPDDGAGGFASEAAQAMARRAGVLVSRGLAVVRDGRLVPAPGLLATLQAEDLERAAATLARRAGRPVRAAAPGEAVAGVYQRRLDLASGRFAVLDDGLGFQLAPWRPALEGHLGRKVSGVLEPGGMRWSLGRTLGPGL</sequence>
<name>A0ABU1MVR1_9CAUL</name>
<dbReference type="RefSeq" id="WP_310029740.1">
    <property type="nucleotide sequence ID" value="NZ_JAVDRL010000003.1"/>
</dbReference>
<dbReference type="Pfam" id="PF11843">
    <property type="entry name" value="DUF3363"/>
    <property type="match status" value="2"/>
</dbReference>
<dbReference type="InterPro" id="IPR021795">
    <property type="entry name" value="DUF3363"/>
</dbReference>
<comment type="caution">
    <text evidence="2">The sequence shown here is derived from an EMBL/GenBank/DDBJ whole genome shotgun (WGS) entry which is preliminary data.</text>
</comment>
<proteinExistence type="predicted"/>
<protein>
    <submittedName>
        <fullName evidence="2">Type IV secretory pathway VirD2 relaxase</fullName>
    </submittedName>
</protein>
<keyword evidence="3" id="KW-1185">Reference proteome</keyword>
<evidence type="ECO:0000256" key="1">
    <source>
        <dbReference type="SAM" id="MobiDB-lite"/>
    </source>
</evidence>
<evidence type="ECO:0000313" key="2">
    <source>
        <dbReference type="EMBL" id="MDR6530275.1"/>
    </source>
</evidence>
<accession>A0ABU1MVR1</accession>
<gene>
    <name evidence="2" type="ORF">J2800_001011</name>
</gene>